<feature type="transmembrane region" description="Helical" evidence="1">
    <location>
        <begin position="265"/>
        <end position="286"/>
    </location>
</feature>
<gene>
    <name evidence="3" type="ORF">CRV08_00210</name>
</gene>
<sequence length="289" mass="32785">MLDYKQSLHSSLRSAWIIIKLVIPIYILAEVLYYYNILSYISFLVEPLTSLLDLPKETALSIISGMFLNIYAAIAFAAPLELTPKQWTILAIFLGICHSLVVETAVMKKIGISNVYSISLRVIVGFVVAFIATFIPDKLFVDTISSVVVERKVYENLFDVLKNSFFDSIYLTFQIIVLISLIILFMDFIKSRDFIKKFEKNISRNFSIFVGMILGITYGAGILIKESKSGALSKKDIFIIGTFLMICHAIIEDTLLFVIFNANAYVIVLFRVTFAIIFTLLLLNLYKKI</sequence>
<dbReference type="InterPro" id="IPR011642">
    <property type="entry name" value="Gate_dom"/>
</dbReference>
<reference evidence="3 4" key="1">
    <citation type="submission" date="2017-10" db="EMBL/GenBank/DDBJ databases">
        <title>Genomics of the genus Arcobacter.</title>
        <authorList>
            <person name="Perez-Cataluna A."/>
            <person name="Figueras M.J."/>
        </authorList>
    </citation>
    <scope>NUCLEOTIDE SEQUENCE [LARGE SCALE GENOMIC DNA]</scope>
    <source>
        <strain evidence="3 4">CECT 8993</strain>
    </source>
</reference>
<feature type="transmembrane region" description="Helical" evidence="1">
    <location>
        <begin position="237"/>
        <end position="258"/>
    </location>
</feature>
<keyword evidence="1" id="KW-1133">Transmembrane helix</keyword>
<evidence type="ECO:0000313" key="4">
    <source>
        <dbReference type="Proteomes" id="UP000290172"/>
    </source>
</evidence>
<feature type="transmembrane region" description="Helical" evidence="1">
    <location>
        <begin position="86"/>
        <end position="106"/>
    </location>
</feature>
<keyword evidence="1" id="KW-0812">Transmembrane</keyword>
<feature type="transmembrane region" description="Helical" evidence="1">
    <location>
        <begin position="206"/>
        <end position="225"/>
    </location>
</feature>
<organism evidence="3 4">
    <name type="scientific">Halarcobacter ebronensis</name>
    <dbReference type="NCBI Taxonomy" id="1462615"/>
    <lineage>
        <taxon>Bacteria</taxon>
        <taxon>Pseudomonadati</taxon>
        <taxon>Campylobacterota</taxon>
        <taxon>Epsilonproteobacteria</taxon>
        <taxon>Campylobacterales</taxon>
        <taxon>Arcobacteraceae</taxon>
        <taxon>Halarcobacter</taxon>
    </lineage>
</organism>
<dbReference type="AlphaFoldDB" id="A0A4Q0YHC5"/>
<feature type="transmembrane region" description="Helical" evidence="1">
    <location>
        <begin position="59"/>
        <end position="80"/>
    </location>
</feature>
<evidence type="ECO:0000259" key="2">
    <source>
        <dbReference type="Pfam" id="PF07670"/>
    </source>
</evidence>
<keyword evidence="1" id="KW-0472">Membrane</keyword>
<dbReference type="EMBL" id="PDKJ01000001">
    <property type="protein sequence ID" value="RXJ70022.1"/>
    <property type="molecule type" value="Genomic_DNA"/>
</dbReference>
<feature type="domain" description="Nucleoside transporter/FeoB GTPase Gate" evidence="2">
    <location>
        <begin position="16"/>
        <end position="111"/>
    </location>
</feature>
<dbReference type="Pfam" id="PF07670">
    <property type="entry name" value="Gate"/>
    <property type="match status" value="1"/>
</dbReference>
<feature type="transmembrane region" description="Helical" evidence="1">
    <location>
        <begin position="118"/>
        <end position="135"/>
    </location>
</feature>
<feature type="transmembrane region" description="Helical" evidence="1">
    <location>
        <begin position="15"/>
        <end position="38"/>
    </location>
</feature>
<evidence type="ECO:0000256" key="1">
    <source>
        <dbReference type="SAM" id="Phobius"/>
    </source>
</evidence>
<name>A0A4Q0YHC5_9BACT</name>
<protein>
    <submittedName>
        <fullName evidence="3">Nucleoside recognition protein</fullName>
    </submittedName>
</protein>
<dbReference type="Proteomes" id="UP000290172">
    <property type="component" value="Unassembled WGS sequence"/>
</dbReference>
<comment type="caution">
    <text evidence="3">The sequence shown here is derived from an EMBL/GenBank/DDBJ whole genome shotgun (WGS) entry which is preliminary data.</text>
</comment>
<proteinExistence type="predicted"/>
<accession>A0A4Q0YHC5</accession>
<evidence type="ECO:0000313" key="3">
    <source>
        <dbReference type="EMBL" id="RXJ70022.1"/>
    </source>
</evidence>
<feature type="transmembrane region" description="Helical" evidence="1">
    <location>
        <begin position="168"/>
        <end position="186"/>
    </location>
</feature>